<sequence>MTTPAIRPRWRESGHLPQAVGLFSVAFLVAFETFAVATALPVVAIELDGLSLFAVSFAAPAATAIGAMTCAAWWCDRYGHARPILMGMAVFGIGLVLSGAAPSMEWFVAGRAVQGLGAGLVSVALYVLVARAFPDHLRPRAFVVLTSAWVLPAVVGPLISGTIAEHLGWRWVFLGVPSVAIGALALLRPALRSSHGDATAPMPWARVLCSLAVAVAIFAVMIGGQRDVPGWRALVAVGVVLAVVAAVPLVPRGTVRAARGLPAVIATRSLMGTGLATAESFVPLALVRLRELTPTHAGLFLTSTALLWFAGAWASDRWLSPAPRIALGAVSVSAALCSTLLIPVPGVPVVALAIGWAFAGWGMGLAMPALSVLLLEHSVVGEEGRNSASMQTSDAVADALVLAVCSGLFGWLLAKGPATPFIAVFAVAVGIALLALPASRRVSAAEAR</sequence>
<evidence type="ECO:0000313" key="7">
    <source>
        <dbReference type="EMBL" id="TSD65599.1"/>
    </source>
</evidence>
<dbReference type="OrthoDB" id="9778875at2"/>
<feature type="transmembrane region" description="Helical" evidence="5">
    <location>
        <begin position="50"/>
        <end position="75"/>
    </location>
</feature>
<evidence type="ECO:0000256" key="3">
    <source>
        <dbReference type="ARBA" id="ARBA00022989"/>
    </source>
</evidence>
<feature type="transmembrane region" description="Helical" evidence="5">
    <location>
        <begin position="84"/>
        <end position="102"/>
    </location>
</feature>
<feature type="transmembrane region" description="Helical" evidence="5">
    <location>
        <begin position="108"/>
        <end position="129"/>
    </location>
</feature>
<dbReference type="Pfam" id="PF07690">
    <property type="entry name" value="MFS_1"/>
    <property type="match status" value="1"/>
</dbReference>
<dbReference type="InterPro" id="IPR036259">
    <property type="entry name" value="MFS_trans_sf"/>
</dbReference>
<feature type="transmembrane region" description="Helical" evidence="5">
    <location>
        <begin position="420"/>
        <end position="438"/>
    </location>
</feature>
<dbReference type="AlphaFoldDB" id="A0A554SGX7"/>
<dbReference type="Gene3D" id="1.20.1250.20">
    <property type="entry name" value="MFS general substrate transporter like domains"/>
    <property type="match status" value="2"/>
</dbReference>
<feature type="transmembrane region" description="Helical" evidence="5">
    <location>
        <begin position="171"/>
        <end position="191"/>
    </location>
</feature>
<proteinExistence type="predicted"/>
<feature type="transmembrane region" description="Helical" evidence="5">
    <location>
        <begin position="203"/>
        <end position="224"/>
    </location>
</feature>
<dbReference type="PRINTS" id="PR01036">
    <property type="entry name" value="TCRTETB"/>
</dbReference>
<keyword evidence="3 5" id="KW-1133">Transmembrane helix</keyword>
<gene>
    <name evidence="7" type="ORF">FNM00_04030</name>
</gene>
<evidence type="ECO:0000256" key="5">
    <source>
        <dbReference type="SAM" id="Phobius"/>
    </source>
</evidence>
<dbReference type="SUPFAM" id="SSF103473">
    <property type="entry name" value="MFS general substrate transporter"/>
    <property type="match status" value="1"/>
</dbReference>
<feature type="transmembrane region" description="Helical" evidence="5">
    <location>
        <begin position="141"/>
        <end position="159"/>
    </location>
</feature>
<dbReference type="PROSITE" id="PS50850">
    <property type="entry name" value="MFS"/>
    <property type="match status" value="1"/>
</dbReference>
<accession>A0A554SGX7</accession>
<dbReference type="EMBL" id="VLNT01000002">
    <property type="protein sequence ID" value="TSD65599.1"/>
    <property type="molecule type" value="Genomic_DNA"/>
</dbReference>
<evidence type="ECO:0000313" key="8">
    <source>
        <dbReference type="Proteomes" id="UP000316988"/>
    </source>
</evidence>
<keyword evidence="4 5" id="KW-0472">Membrane</keyword>
<feature type="transmembrane region" description="Helical" evidence="5">
    <location>
        <begin position="395"/>
        <end position="414"/>
    </location>
</feature>
<feature type="transmembrane region" description="Helical" evidence="5">
    <location>
        <begin position="325"/>
        <end position="344"/>
    </location>
</feature>
<protein>
    <submittedName>
        <fullName evidence="7">MFS transporter</fullName>
    </submittedName>
</protein>
<evidence type="ECO:0000259" key="6">
    <source>
        <dbReference type="PROSITE" id="PS50850"/>
    </source>
</evidence>
<dbReference type="GO" id="GO:0022857">
    <property type="term" value="F:transmembrane transporter activity"/>
    <property type="evidence" value="ECO:0007669"/>
    <property type="project" value="InterPro"/>
</dbReference>
<feature type="domain" description="Major facilitator superfamily (MFS) profile" evidence="6">
    <location>
        <begin position="18"/>
        <end position="440"/>
    </location>
</feature>
<evidence type="ECO:0000256" key="1">
    <source>
        <dbReference type="ARBA" id="ARBA00004651"/>
    </source>
</evidence>
<feature type="transmembrane region" description="Helical" evidence="5">
    <location>
        <begin position="350"/>
        <end position="375"/>
    </location>
</feature>
<organism evidence="7 8">
    <name type="scientific">Aeromicrobium piscarium</name>
    <dbReference type="NCBI Taxonomy" id="2590901"/>
    <lineage>
        <taxon>Bacteria</taxon>
        <taxon>Bacillati</taxon>
        <taxon>Actinomycetota</taxon>
        <taxon>Actinomycetes</taxon>
        <taxon>Propionibacteriales</taxon>
        <taxon>Nocardioidaceae</taxon>
        <taxon>Aeromicrobium</taxon>
    </lineage>
</organism>
<dbReference type="GO" id="GO:0005886">
    <property type="term" value="C:plasma membrane"/>
    <property type="evidence" value="ECO:0007669"/>
    <property type="project" value="UniProtKB-SubCell"/>
</dbReference>
<comment type="subcellular location">
    <subcellularLocation>
        <location evidence="1">Cell membrane</location>
        <topology evidence="1">Multi-pass membrane protein</topology>
    </subcellularLocation>
</comment>
<comment type="caution">
    <text evidence="7">The sequence shown here is derived from an EMBL/GenBank/DDBJ whole genome shotgun (WGS) entry which is preliminary data.</text>
</comment>
<dbReference type="PANTHER" id="PTHR23501:SF154">
    <property type="entry name" value="MULTIDRUG-EFFLUX TRANSPORTER RV1634-RELATED"/>
    <property type="match status" value="1"/>
</dbReference>
<feature type="transmembrane region" description="Helical" evidence="5">
    <location>
        <begin position="20"/>
        <end position="44"/>
    </location>
</feature>
<keyword evidence="2 5" id="KW-0812">Transmembrane</keyword>
<feature type="transmembrane region" description="Helical" evidence="5">
    <location>
        <begin position="230"/>
        <end position="250"/>
    </location>
</feature>
<reference evidence="7 8" key="1">
    <citation type="submission" date="2019-07" db="EMBL/GenBank/DDBJ databases">
        <authorList>
            <person name="Zhao L.H."/>
        </authorList>
    </citation>
    <scope>NUCLEOTIDE SEQUENCE [LARGE SCALE GENOMIC DNA]</scope>
    <source>
        <strain evidence="7 8">Co35</strain>
    </source>
</reference>
<keyword evidence="8" id="KW-1185">Reference proteome</keyword>
<evidence type="ECO:0000256" key="4">
    <source>
        <dbReference type="ARBA" id="ARBA00023136"/>
    </source>
</evidence>
<dbReference type="InterPro" id="IPR011701">
    <property type="entry name" value="MFS"/>
</dbReference>
<dbReference type="PANTHER" id="PTHR23501">
    <property type="entry name" value="MAJOR FACILITATOR SUPERFAMILY"/>
    <property type="match status" value="1"/>
</dbReference>
<dbReference type="InterPro" id="IPR020846">
    <property type="entry name" value="MFS_dom"/>
</dbReference>
<evidence type="ECO:0000256" key="2">
    <source>
        <dbReference type="ARBA" id="ARBA00022692"/>
    </source>
</evidence>
<dbReference type="Proteomes" id="UP000316988">
    <property type="component" value="Unassembled WGS sequence"/>
</dbReference>
<dbReference type="RefSeq" id="WP_143911718.1">
    <property type="nucleotide sequence ID" value="NZ_VLNT01000002.1"/>
</dbReference>
<name>A0A554SGX7_9ACTN</name>